<feature type="domain" description="PhnB-like" evidence="1">
    <location>
        <begin position="6"/>
        <end position="112"/>
    </location>
</feature>
<dbReference type="InterPro" id="IPR009725">
    <property type="entry name" value="3_dmu_93_MTrfase"/>
</dbReference>
<comment type="caution">
    <text evidence="2">The sequence shown here is derived from an EMBL/GenBank/DDBJ whole genome shotgun (WGS) entry which is preliminary data.</text>
</comment>
<dbReference type="InterPro" id="IPR028973">
    <property type="entry name" value="PhnB-like"/>
</dbReference>
<protein>
    <submittedName>
        <fullName evidence="2">VOC family protein</fullName>
    </submittedName>
</protein>
<dbReference type="PANTHER" id="PTHR33990:SF2">
    <property type="entry name" value="PHNB-LIKE DOMAIN-CONTAINING PROTEIN"/>
    <property type="match status" value="1"/>
</dbReference>
<organism evidence="2">
    <name type="scientific">Boseongicola sp. SB0664_bin_43</name>
    <dbReference type="NCBI Taxonomy" id="2604844"/>
    <lineage>
        <taxon>Bacteria</taxon>
        <taxon>Pseudomonadati</taxon>
        <taxon>Pseudomonadota</taxon>
        <taxon>Alphaproteobacteria</taxon>
        <taxon>Rhodobacterales</taxon>
        <taxon>Paracoccaceae</taxon>
        <taxon>Boseongicola</taxon>
    </lineage>
</organism>
<accession>A0A6B0Y4T3</accession>
<dbReference type="InterPro" id="IPR029068">
    <property type="entry name" value="Glyas_Bleomycin-R_OHBP_Dase"/>
</dbReference>
<evidence type="ECO:0000313" key="2">
    <source>
        <dbReference type="EMBL" id="MXY34739.1"/>
    </source>
</evidence>
<dbReference type="Pfam" id="PF06983">
    <property type="entry name" value="3-dmu-9_3-mt"/>
    <property type="match status" value="1"/>
</dbReference>
<dbReference type="SUPFAM" id="SSF54593">
    <property type="entry name" value="Glyoxalase/Bleomycin resistance protein/Dihydroxybiphenyl dioxygenase"/>
    <property type="match status" value="1"/>
</dbReference>
<gene>
    <name evidence="2" type="ORF">F4Y60_11760</name>
</gene>
<evidence type="ECO:0000259" key="1">
    <source>
        <dbReference type="Pfam" id="PF06983"/>
    </source>
</evidence>
<dbReference type="Gene3D" id="3.10.180.10">
    <property type="entry name" value="2,3-Dihydroxybiphenyl 1,2-Dioxygenase, domain 1"/>
    <property type="match status" value="1"/>
</dbReference>
<dbReference type="AlphaFoldDB" id="A0A6B0Y4T3"/>
<dbReference type="PANTHER" id="PTHR33990">
    <property type="entry name" value="PROTEIN YJDN-RELATED"/>
    <property type="match status" value="1"/>
</dbReference>
<dbReference type="CDD" id="cd06588">
    <property type="entry name" value="PhnB_like"/>
    <property type="match status" value="1"/>
</dbReference>
<dbReference type="PIRSF" id="PIRSF021700">
    <property type="entry name" value="3_dmu_93_MTrfase"/>
    <property type="match status" value="1"/>
</dbReference>
<name>A0A6B0Y4T3_9RHOB</name>
<sequence>MTENNSIRTCLWFDGKGLEAAKFYVSLIPNSELHTPDTDDGEPLLVSFTLGGVPYEILNGGPHYKLNPACSIAVTTPDQDETDRIWDALVAKGGSAGQCGWLVDRWGVSWQVYPRDLPEMLGADDREAAARAQKAMLGMSKIDVAAMRSAFEGNSSQDTGIR</sequence>
<reference evidence="2" key="1">
    <citation type="submission" date="2019-09" db="EMBL/GenBank/DDBJ databases">
        <title>Characterisation of the sponge microbiome using genome-centric metagenomics.</title>
        <authorList>
            <person name="Engelberts J.P."/>
            <person name="Robbins S.J."/>
            <person name="De Goeij J.M."/>
            <person name="Aranda M."/>
            <person name="Bell S.C."/>
            <person name="Webster N.S."/>
        </authorList>
    </citation>
    <scope>NUCLEOTIDE SEQUENCE</scope>
    <source>
        <strain evidence="2">SB0664_bin_43</strain>
    </source>
</reference>
<dbReference type="EMBL" id="VXRY01000478">
    <property type="protein sequence ID" value="MXY34739.1"/>
    <property type="molecule type" value="Genomic_DNA"/>
</dbReference>
<proteinExistence type="predicted"/>